<protein>
    <submittedName>
        <fullName evidence="1">Uncharacterized protein</fullName>
    </submittedName>
</protein>
<reference evidence="2" key="2">
    <citation type="submission" date="2024-04" db="EMBL/GenBank/DDBJ databases">
        <authorList>
            <person name="Chen Y."/>
            <person name="Shah S."/>
            <person name="Dougan E. K."/>
            <person name="Thang M."/>
            <person name="Chan C."/>
        </authorList>
    </citation>
    <scope>NUCLEOTIDE SEQUENCE [LARGE SCALE GENOMIC DNA]</scope>
</reference>
<sequence length="392" mass="43985">MQLFQVPSQVFITQILEDLLSIEDVQRVSQVSWKTLEAVQCYAAVMNFAWPRLELGLGKGKTSLRQWMPVYEALLCAVATPNSGSVNSNLRRLNRLISFKHTRYCSNRGDYLKPVPWRFRAGSMEPFLRFMWKECTAEKGSANPDICAATFVEVLGGQPTSLREREPLAVIAMDATYCEDGTKDEFFNMAALVLLDDLKIALILTWAFEITENEGFFSILLVGARLEEVLTYASEIFDSPVWTWASDPLPAAHGQDDDDVAEWFGFDMRKVASFEDRQELLEKIPEMRTAMESSPFRDLEDFEELMHNLRPDDVPRHPADEKTAECMARAAMNGLMAGPMKVSTLTTSRREKAPSFGQMGESSLGNGRMANNMASASFELLTVINALVSGGR</sequence>
<organism evidence="1">
    <name type="scientific">Cladocopium goreaui</name>
    <dbReference type="NCBI Taxonomy" id="2562237"/>
    <lineage>
        <taxon>Eukaryota</taxon>
        <taxon>Sar</taxon>
        <taxon>Alveolata</taxon>
        <taxon>Dinophyceae</taxon>
        <taxon>Suessiales</taxon>
        <taxon>Symbiodiniaceae</taxon>
        <taxon>Cladocopium</taxon>
    </lineage>
</organism>
<keyword evidence="3" id="KW-1185">Reference proteome</keyword>
<dbReference type="EMBL" id="CAMXCT020005690">
    <property type="protein sequence ID" value="CAL1166424.1"/>
    <property type="molecule type" value="Genomic_DNA"/>
</dbReference>
<evidence type="ECO:0000313" key="2">
    <source>
        <dbReference type="EMBL" id="CAL1166424.1"/>
    </source>
</evidence>
<accession>A0A9P1GJX1</accession>
<name>A0A9P1GJX1_9DINO</name>
<evidence type="ECO:0000313" key="1">
    <source>
        <dbReference type="EMBL" id="CAI4013049.1"/>
    </source>
</evidence>
<dbReference type="AlphaFoldDB" id="A0A9P1GJX1"/>
<gene>
    <name evidence="1" type="ORF">C1SCF055_LOCUS38054</name>
</gene>
<dbReference type="EMBL" id="CAMXCT030005690">
    <property type="protein sequence ID" value="CAL4800361.1"/>
    <property type="molecule type" value="Genomic_DNA"/>
</dbReference>
<dbReference type="Proteomes" id="UP001152797">
    <property type="component" value="Unassembled WGS sequence"/>
</dbReference>
<comment type="caution">
    <text evidence="1">The sequence shown here is derived from an EMBL/GenBank/DDBJ whole genome shotgun (WGS) entry which is preliminary data.</text>
</comment>
<dbReference type="EMBL" id="CAMXCT010005690">
    <property type="protein sequence ID" value="CAI4013049.1"/>
    <property type="molecule type" value="Genomic_DNA"/>
</dbReference>
<feature type="non-terminal residue" evidence="1">
    <location>
        <position position="392"/>
    </location>
</feature>
<proteinExistence type="predicted"/>
<evidence type="ECO:0000313" key="3">
    <source>
        <dbReference type="Proteomes" id="UP001152797"/>
    </source>
</evidence>
<reference evidence="1" key="1">
    <citation type="submission" date="2022-10" db="EMBL/GenBank/DDBJ databases">
        <authorList>
            <person name="Chen Y."/>
            <person name="Dougan E. K."/>
            <person name="Chan C."/>
            <person name="Rhodes N."/>
            <person name="Thang M."/>
        </authorList>
    </citation>
    <scope>NUCLEOTIDE SEQUENCE</scope>
</reference>
<dbReference type="OrthoDB" id="10518444at2759"/>